<dbReference type="SUPFAM" id="SSF50044">
    <property type="entry name" value="SH3-domain"/>
    <property type="match status" value="3"/>
</dbReference>
<protein>
    <recommendedName>
        <fullName evidence="4">SH3 domain-containing protein</fullName>
    </recommendedName>
</protein>
<dbReference type="InterPro" id="IPR050384">
    <property type="entry name" value="Endophilin_SH3RF"/>
</dbReference>
<gene>
    <name evidence="5" type="ORF">AMSG_03823</name>
</gene>
<keyword evidence="6" id="KW-1185">Reference proteome</keyword>
<dbReference type="Proteomes" id="UP000054408">
    <property type="component" value="Unassembled WGS sequence"/>
</dbReference>
<dbReference type="InterPro" id="IPR001452">
    <property type="entry name" value="SH3_domain"/>
</dbReference>
<evidence type="ECO:0000313" key="6">
    <source>
        <dbReference type="Proteomes" id="UP000054408"/>
    </source>
</evidence>
<evidence type="ECO:0000256" key="2">
    <source>
        <dbReference type="PROSITE-ProRule" id="PRU00192"/>
    </source>
</evidence>
<proteinExistence type="predicted"/>
<feature type="region of interest" description="Disordered" evidence="3">
    <location>
        <begin position="325"/>
        <end position="376"/>
    </location>
</feature>
<feature type="domain" description="SH3" evidence="4">
    <location>
        <begin position="235"/>
        <end position="295"/>
    </location>
</feature>
<dbReference type="PRINTS" id="PR01887">
    <property type="entry name" value="SPECTRNALPHA"/>
</dbReference>
<dbReference type="EMBL" id="GL349446">
    <property type="protein sequence ID" value="KNC47389.1"/>
    <property type="molecule type" value="Genomic_DNA"/>
</dbReference>
<dbReference type="OrthoDB" id="443981at2759"/>
<dbReference type="InterPro" id="IPR036028">
    <property type="entry name" value="SH3-like_dom_sf"/>
</dbReference>
<dbReference type="GO" id="GO:0035091">
    <property type="term" value="F:phosphatidylinositol binding"/>
    <property type="evidence" value="ECO:0007669"/>
    <property type="project" value="InterPro"/>
</dbReference>
<dbReference type="PROSITE" id="PS50002">
    <property type="entry name" value="SH3"/>
    <property type="match status" value="3"/>
</dbReference>
<dbReference type="AlphaFoldDB" id="A0A0L0D4Y1"/>
<dbReference type="PRINTS" id="PR00452">
    <property type="entry name" value="SH3DOMAIN"/>
</dbReference>
<feature type="domain" description="SH3" evidence="4">
    <location>
        <begin position="152"/>
        <end position="211"/>
    </location>
</feature>
<evidence type="ECO:0000259" key="4">
    <source>
        <dbReference type="PROSITE" id="PS50002"/>
    </source>
</evidence>
<dbReference type="Gene3D" id="2.30.30.40">
    <property type="entry name" value="SH3 Domains"/>
    <property type="match status" value="3"/>
</dbReference>
<dbReference type="SMART" id="SM00326">
    <property type="entry name" value="SH3"/>
    <property type="match status" value="3"/>
</dbReference>
<dbReference type="Pfam" id="PF07653">
    <property type="entry name" value="SH3_2"/>
    <property type="match status" value="1"/>
</dbReference>
<dbReference type="STRING" id="461836.A0A0L0D4Y1"/>
<feature type="compositionally biased region" description="Pro residues" evidence="3">
    <location>
        <begin position="343"/>
        <end position="369"/>
    </location>
</feature>
<dbReference type="GeneID" id="25563396"/>
<evidence type="ECO:0000313" key="5">
    <source>
        <dbReference type="EMBL" id="KNC47389.1"/>
    </source>
</evidence>
<evidence type="ECO:0000256" key="3">
    <source>
        <dbReference type="SAM" id="MobiDB-lite"/>
    </source>
</evidence>
<dbReference type="InterPro" id="IPR036871">
    <property type="entry name" value="PX_dom_sf"/>
</dbReference>
<dbReference type="PANTHER" id="PTHR14167:SF116">
    <property type="entry name" value="CAP, ISOFORM AC"/>
    <property type="match status" value="1"/>
</dbReference>
<feature type="domain" description="SH3" evidence="4">
    <location>
        <begin position="402"/>
        <end position="460"/>
    </location>
</feature>
<dbReference type="Gene3D" id="3.30.1520.10">
    <property type="entry name" value="Phox-like domain"/>
    <property type="match status" value="1"/>
</dbReference>
<dbReference type="Pfam" id="PF14604">
    <property type="entry name" value="SH3_9"/>
    <property type="match status" value="1"/>
</dbReference>
<dbReference type="CDD" id="cd00174">
    <property type="entry name" value="SH3"/>
    <property type="match status" value="1"/>
</dbReference>
<dbReference type="SUPFAM" id="SSF64268">
    <property type="entry name" value="PX domain"/>
    <property type="match status" value="1"/>
</dbReference>
<evidence type="ECO:0000256" key="1">
    <source>
        <dbReference type="ARBA" id="ARBA00022443"/>
    </source>
</evidence>
<sequence>MWIWSAYVCMCGCVWVWRVLVAIVRIGGDGGGGGGACLVRGCGQMYEVTITKGRTTWKVHRPEQSLKWLADRMKANKVKNTPKFKGLKKLKRKATPMDIQERERAVEIFLGQLVSAVGVASIALHTPLRSWLEVDEEGRHGKSKLVSGINARAVCVVKALQSYDARDDRELSFAANDIISIIDDSGTDWWKAKMGTRVGMVPAAYVELVARTGPGKVLSKSDQIGTTPGVPDGKSLISAVKAIADYSDPDPSMLSFSTGEIIAVTKQEDSGWWEGTGQSGRSGWFPSSYVESITAAPADRKISEAARLELELSGYYGPSKPTAPPPVASYGGGPAPAPSFGGGPPPAPSFGGGPTPPPMPAKAAAPPPAATSYYDTGADDSYNYGGGDEDYNYGGEDYGYTAGEPDSKALYDYAPTGPDQIALRAGELVIFDEDYGDGWSSGTNEAGEYGVFPTSYVDYL</sequence>
<dbReference type="PANTHER" id="PTHR14167">
    <property type="entry name" value="SH3 DOMAIN-CONTAINING"/>
    <property type="match status" value="1"/>
</dbReference>
<dbReference type="eggNOG" id="KOG4225">
    <property type="taxonomic scope" value="Eukaryota"/>
</dbReference>
<accession>A0A0L0D4Y1</accession>
<organism evidence="5 6">
    <name type="scientific">Thecamonas trahens ATCC 50062</name>
    <dbReference type="NCBI Taxonomy" id="461836"/>
    <lineage>
        <taxon>Eukaryota</taxon>
        <taxon>Apusozoa</taxon>
        <taxon>Apusomonadida</taxon>
        <taxon>Apusomonadidae</taxon>
        <taxon>Thecamonas</taxon>
    </lineage>
</organism>
<reference evidence="5 6" key="1">
    <citation type="submission" date="2010-05" db="EMBL/GenBank/DDBJ databases">
        <title>The Genome Sequence of Thecamonas trahens ATCC 50062.</title>
        <authorList>
            <consortium name="The Broad Institute Genome Sequencing Platform"/>
            <person name="Russ C."/>
            <person name="Cuomo C."/>
            <person name="Shea T."/>
            <person name="Young S.K."/>
            <person name="Zeng Q."/>
            <person name="Koehrsen M."/>
            <person name="Haas B."/>
            <person name="Borodovsky M."/>
            <person name="Guigo R."/>
            <person name="Alvarado L."/>
            <person name="Berlin A."/>
            <person name="Bochicchio J."/>
            <person name="Borenstein D."/>
            <person name="Chapman S."/>
            <person name="Chen Z."/>
            <person name="Freedman E."/>
            <person name="Gellesch M."/>
            <person name="Goldberg J."/>
            <person name="Griggs A."/>
            <person name="Gujja S."/>
            <person name="Heilman E."/>
            <person name="Heiman D."/>
            <person name="Hepburn T."/>
            <person name="Howarth C."/>
            <person name="Jen D."/>
            <person name="Larson L."/>
            <person name="Mehta T."/>
            <person name="Park D."/>
            <person name="Pearson M."/>
            <person name="Roberts A."/>
            <person name="Saif S."/>
            <person name="Shenoy N."/>
            <person name="Sisk P."/>
            <person name="Stolte C."/>
            <person name="Sykes S."/>
            <person name="Thomson T."/>
            <person name="Walk T."/>
            <person name="White J."/>
            <person name="Yandava C."/>
            <person name="Burger G."/>
            <person name="Gray M.W."/>
            <person name="Holland P.W.H."/>
            <person name="King N."/>
            <person name="Lang F.B.F."/>
            <person name="Roger A.J."/>
            <person name="Ruiz-Trillo I."/>
            <person name="Lander E."/>
            <person name="Nusbaum C."/>
        </authorList>
    </citation>
    <scope>NUCLEOTIDE SEQUENCE [LARGE SCALE GENOMIC DNA]</scope>
    <source>
        <strain evidence="5 6">ATCC 50062</strain>
    </source>
</reference>
<keyword evidence="1 2" id="KW-0728">SH3 domain</keyword>
<name>A0A0L0D4Y1_THETB</name>
<dbReference type="RefSeq" id="XP_013759727.1">
    <property type="nucleotide sequence ID" value="XM_013904273.1"/>
</dbReference>
<dbReference type="Pfam" id="PF00018">
    <property type="entry name" value="SH3_1"/>
    <property type="match status" value="1"/>
</dbReference>